<dbReference type="EMBL" id="JAQMTU010000052">
    <property type="protein sequence ID" value="MDB9486773.1"/>
    <property type="molecule type" value="Genomic_DNA"/>
</dbReference>
<keyword evidence="2" id="KW-1185">Reference proteome</keyword>
<dbReference type="Proteomes" id="UP001212123">
    <property type="component" value="Unassembled WGS sequence"/>
</dbReference>
<sequence length="289" mass="33614">MTTLLESGKKIYYIGIHKQIFEIKNFYPLDIFDSFVNQIETTSENCSLESSCKIELDKLYPARFGIGFTLKNLKQLNVVYEFFQKVESRIDVQINYSLIQQFFGENFDFNKMTEFMVGIDARQELSETKLKIALTIKNYPEKIKTAIALNGGLDKNIYNLLVSNSLHIGFDLSLDGRSEIELYPYIRNQEFQIFDIQQRLATVLSPQALQFLPICSRICVGLSKANADKVVYFYLKNLNDFLNYFSVNDTARRVHAYYQQQPMREMCVAVQEKQLLGGTIEKMNLYYLI</sequence>
<evidence type="ECO:0000313" key="1">
    <source>
        <dbReference type="EMBL" id="MDB9486773.1"/>
    </source>
</evidence>
<reference evidence="1 2" key="1">
    <citation type="submission" date="2023-01" db="EMBL/GenBank/DDBJ databases">
        <title>Genomes from the Australian National Cyanobacteria Reference Collection.</title>
        <authorList>
            <person name="Willis A."/>
            <person name="Lee E.M.F."/>
        </authorList>
    </citation>
    <scope>NUCLEOTIDE SEQUENCE [LARGE SCALE GENOMIC DNA]</scope>
    <source>
        <strain evidence="1 2">CS-537/01</strain>
    </source>
</reference>
<protein>
    <submittedName>
        <fullName evidence="1">LynF/TruF/PatF family peptide O-prenyltransferase</fullName>
    </submittedName>
</protein>
<dbReference type="Pfam" id="PF19156">
    <property type="entry name" value="DUF5838"/>
    <property type="match status" value="1"/>
</dbReference>
<dbReference type="NCBIfam" id="TIGR04445">
    <property type="entry name" value="preny_LynF_TruF"/>
    <property type="match status" value="1"/>
</dbReference>
<gene>
    <name evidence="1" type="ORF">PN492_09470</name>
</gene>
<comment type="caution">
    <text evidence="1">The sequence shown here is derived from an EMBL/GenBank/DDBJ whole genome shotgun (WGS) entry which is preliminary data.</text>
</comment>
<accession>A0ABT5A4Z9</accession>
<dbReference type="RefSeq" id="WP_271805362.1">
    <property type="nucleotide sequence ID" value="NZ_JAQMTU010000052.1"/>
</dbReference>
<organism evidence="1 2">
    <name type="scientific">Dolichospermum circinale CS-537/01</name>
    <dbReference type="NCBI Taxonomy" id="3021739"/>
    <lineage>
        <taxon>Bacteria</taxon>
        <taxon>Bacillati</taxon>
        <taxon>Cyanobacteriota</taxon>
        <taxon>Cyanophyceae</taxon>
        <taxon>Nostocales</taxon>
        <taxon>Aphanizomenonaceae</taxon>
        <taxon>Dolichospermum</taxon>
        <taxon>Dolichospermum circinale</taxon>
    </lineage>
</organism>
<name>A0ABT5A4Z9_9CYAN</name>
<proteinExistence type="predicted"/>
<evidence type="ECO:0000313" key="2">
    <source>
        <dbReference type="Proteomes" id="UP001212123"/>
    </source>
</evidence>
<dbReference type="InterPro" id="IPR031037">
    <property type="entry name" value="Preny_LynF_TruF"/>
</dbReference>